<evidence type="ECO:0000256" key="2">
    <source>
        <dbReference type="ARBA" id="ARBA00022723"/>
    </source>
</evidence>
<dbReference type="GO" id="GO:0005634">
    <property type="term" value="C:nucleus"/>
    <property type="evidence" value="ECO:0007669"/>
    <property type="project" value="UniProtKB-SubCell"/>
</dbReference>
<dbReference type="GO" id="GO:0048729">
    <property type="term" value="P:tissue morphogenesis"/>
    <property type="evidence" value="ECO:0007669"/>
    <property type="project" value="UniProtKB-ARBA"/>
</dbReference>
<comment type="subcellular location">
    <subcellularLocation>
        <location evidence="1">Nucleus</location>
    </subcellularLocation>
</comment>
<feature type="region of interest" description="Disordered" evidence="9">
    <location>
        <begin position="129"/>
        <end position="152"/>
    </location>
</feature>
<dbReference type="InterPro" id="IPR013087">
    <property type="entry name" value="Znf_C2H2_type"/>
</dbReference>
<dbReference type="SMART" id="SM00355">
    <property type="entry name" value="ZnF_C2H2"/>
    <property type="match status" value="10"/>
</dbReference>
<dbReference type="InterPro" id="IPR036236">
    <property type="entry name" value="Znf_C2H2_sf"/>
</dbReference>
<dbReference type="STRING" id="41427.A0A182IQ10"/>
<dbReference type="GO" id="GO:0048598">
    <property type="term" value="P:embryonic morphogenesis"/>
    <property type="evidence" value="ECO:0007669"/>
    <property type="project" value="UniProtKB-ARBA"/>
</dbReference>
<dbReference type="SMART" id="SM00868">
    <property type="entry name" value="zf-AD"/>
    <property type="match status" value="1"/>
</dbReference>
<feature type="region of interest" description="Disordered" evidence="9">
    <location>
        <begin position="165"/>
        <end position="205"/>
    </location>
</feature>
<evidence type="ECO:0000256" key="6">
    <source>
        <dbReference type="ARBA" id="ARBA00023015"/>
    </source>
</evidence>
<keyword evidence="2" id="KW-0479">Metal-binding</keyword>
<dbReference type="FunFam" id="3.30.160.60:FF:000446">
    <property type="entry name" value="Zinc finger protein"/>
    <property type="match status" value="1"/>
</dbReference>
<keyword evidence="7" id="KW-0804">Transcription</keyword>
<dbReference type="GO" id="GO:0000981">
    <property type="term" value="F:DNA-binding transcription factor activity, RNA polymerase II-specific"/>
    <property type="evidence" value="ECO:0007669"/>
    <property type="project" value="TreeGrafter"/>
</dbReference>
<dbReference type="GO" id="GO:0008270">
    <property type="term" value="F:zinc ion binding"/>
    <property type="evidence" value="ECO:0007669"/>
    <property type="project" value="UniProtKB-UniRule"/>
</dbReference>
<name>A0A182IQ10_ANOAO</name>
<dbReference type="PANTHER" id="PTHR24394:SF48">
    <property type="entry name" value="ZINC FINGER PROTEIN 771"/>
    <property type="match status" value="1"/>
</dbReference>
<dbReference type="FunFam" id="3.30.160.60:FF:001289">
    <property type="entry name" value="Zinc finger protein 574"/>
    <property type="match status" value="1"/>
</dbReference>
<dbReference type="InterPro" id="IPR012934">
    <property type="entry name" value="Znf_AD"/>
</dbReference>
<evidence type="ECO:0000313" key="10">
    <source>
        <dbReference type="EnsemblMetazoa" id="AATE003274-PA.1"/>
    </source>
</evidence>
<evidence type="ECO:0000256" key="4">
    <source>
        <dbReference type="ARBA" id="ARBA00022771"/>
    </source>
</evidence>
<dbReference type="VEuPathDB" id="VectorBase:AATE003274"/>
<dbReference type="GO" id="GO:0003677">
    <property type="term" value="F:DNA binding"/>
    <property type="evidence" value="ECO:0007669"/>
    <property type="project" value="UniProtKB-KW"/>
</dbReference>
<dbReference type="PROSITE" id="PS51915">
    <property type="entry name" value="ZAD"/>
    <property type="match status" value="1"/>
</dbReference>
<dbReference type="SUPFAM" id="SSF57716">
    <property type="entry name" value="Glucocorticoid receptor-like (DNA-binding domain)"/>
    <property type="match status" value="1"/>
</dbReference>
<evidence type="ECO:0000256" key="7">
    <source>
        <dbReference type="ARBA" id="ARBA00023163"/>
    </source>
</evidence>
<sequence>MSVESAAFAPASRELCRLCLGNEAELLDIFDVHDGGHIDTEPLTVRIHGFLQLEILQGDTLPKWICKQCLDKIDDFTSFREQCKQNERKLRLGLPAGAGKTFPVDGVVLLEDDEDAPTDDEETEMIVIDPTQDYESSNQSLPNDDNEGENGNLCHSEAEAEYEGFNGSPADEAEEEDEEEEDFNCDTFPKDASNGLPHGGSTHASPQKTAVVTCKYCDVAFAASSDCQLHEMQDHDLLAPYACLYCGYKTAIRLSLIAHIREQHQITRPYICMQCKKGFPRRSDLKKHTFVHTGVRPFACDQCGKSFSRNTNLTKHMRTHSGVKPHTCDICPRSFANRADLVRHHKIHSGLGSQFSCTRCGNTYARKDKLSTHERVCFRMLQNVDAPGSGPFGGGLLPPSKPEISFGLLLSPQKIPETVLMENPAPSELLPAPTMVNFENVVTQPAPPLFSPSPPSSKIYNCTECPKRFLSKASLRVHQATHASEDTRSYECPQCQKHCVGKREIERHLMTHTIMKPFGCKTCGRKFSRQDKLRRHERMHQRERSFPCPNCAVKFEGADALATHLKMHCSSASMGSINYLAPTMAPSSAPFAAIGQEQLTQLPHEHSMLYMVGDDTAVIGSGRM</sequence>
<keyword evidence="5" id="KW-0862">Zinc</keyword>
<feature type="compositionally biased region" description="Acidic residues" evidence="9">
    <location>
        <begin position="171"/>
        <end position="184"/>
    </location>
</feature>
<protein>
    <submittedName>
        <fullName evidence="10">Uncharacterized protein</fullName>
    </submittedName>
</protein>
<evidence type="ECO:0000256" key="9">
    <source>
        <dbReference type="SAM" id="MobiDB-lite"/>
    </source>
</evidence>
<dbReference type="FunFam" id="3.30.160.60:FF:000100">
    <property type="entry name" value="Zinc finger 45-like"/>
    <property type="match status" value="1"/>
</dbReference>
<dbReference type="Gene3D" id="3.40.1800.20">
    <property type="match status" value="1"/>
</dbReference>
<dbReference type="PANTHER" id="PTHR24394">
    <property type="entry name" value="ZINC FINGER PROTEIN"/>
    <property type="match status" value="1"/>
</dbReference>
<keyword evidence="3" id="KW-0677">Repeat</keyword>
<dbReference type="Pfam" id="PF00096">
    <property type="entry name" value="zf-C2H2"/>
    <property type="match status" value="5"/>
</dbReference>
<dbReference type="EnsemblMetazoa" id="AATE003274-RA">
    <property type="protein sequence ID" value="AATE003274-PA.1"/>
    <property type="gene ID" value="AATE003274"/>
</dbReference>
<feature type="compositionally biased region" description="Polar residues" evidence="9">
    <location>
        <begin position="133"/>
        <end position="143"/>
    </location>
</feature>
<dbReference type="Pfam" id="PF07776">
    <property type="entry name" value="zf-AD"/>
    <property type="match status" value="1"/>
</dbReference>
<dbReference type="FunFam" id="3.30.160.60:FF:000340">
    <property type="entry name" value="zinc finger protein 473 isoform X1"/>
    <property type="match status" value="1"/>
</dbReference>
<dbReference type="FunFam" id="3.30.160.60:FF:000624">
    <property type="entry name" value="zinc finger protein 697"/>
    <property type="match status" value="1"/>
</dbReference>
<keyword evidence="6" id="KW-0805">Transcription regulation</keyword>
<dbReference type="AlphaFoldDB" id="A0A182IQ10"/>
<dbReference type="PROSITE" id="PS50157">
    <property type="entry name" value="ZINC_FINGER_C2H2_2"/>
    <property type="match status" value="9"/>
</dbReference>
<evidence type="ECO:0000256" key="5">
    <source>
        <dbReference type="ARBA" id="ARBA00022833"/>
    </source>
</evidence>
<keyword evidence="4" id="KW-0863">Zinc-finger</keyword>
<keyword evidence="8" id="KW-0539">Nucleus</keyword>
<accession>A0A182IQ10</accession>
<reference evidence="10" key="1">
    <citation type="submission" date="2022-08" db="UniProtKB">
        <authorList>
            <consortium name="EnsemblMetazoa"/>
        </authorList>
    </citation>
    <scope>IDENTIFICATION</scope>
    <source>
        <strain evidence="10">EBRO</strain>
    </source>
</reference>
<dbReference type="PROSITE" id="PS00028">
    <property type="entry name" value="ZINC_FINGER_C2H2_1"/>
    <property type="match status" value="8"/>
</dbReference>
<dbReference type="Gene3D" id="3.30.160.60">
    <property type="entry name" value="Classic Zinc Finger"/>
    <property type="match status" value="7"/>
</dbReference>
<evidence type="ECO:0000256" key="1">
    <source>
        <dbReference type="ARBA" id="ARBA00004123"/>
    </source>
</evidence>
<proteinExistence type="predicted"/>
<evidence type="ECO:0000256" key="3">
    <source>
        <dbReference type="ARBA" id="ARBA00022737"/>
    </source>
</evidence>
<evidence type="ECO:0000256" key="8">
    <source>
        <dbReference type="ARBA" id="ARBA00023242"/>
    </source>
</evidence>
<dbReference type="SUPFAM" id="SSF57667">
    <property type="entry name" value="beta-beta-alpha zinc fingers"/>
    <property type="match status" value="5"/>
</dbReference>
<organism evidence="10">
    <name type="scientific">Anopheles atroparvus</name>
    <name type="common">European mosquito</name>
    <dbReference type="NCBI Taxonomy" id="41427"/>
    <lineage>
        <taxon>Eukaryota</taxon>
        <taxon>Metazoa</taxon>
        <taxon>Ecdysozoa</taxon>
        <taxon>Arthropoda</taxon>
        <taxon>Hexapoda</taxon>
        <taxon>Insecta</taxon>
        <taxon>Pterygota</taxon>
        <taxon>Neoptera</taxon>
        <taxon>Endopterygota</taxon>
        <taxon>Diptera</taxon>
        <taxon>Nematocera</taxon>
        <taxon>Culicoidea</taxon>
        <taxon>Culicidae</taxon>
        <taxon>Anophelinae</taxon>
        <taxon>Anopheles</taxon>
    </lineage>
</organism>